<dbReference type="GO" id="GO:0009307">
    <property type="term" value="P:DNA restriction-modification system"/>
    <property type="evidence" value="ECO:0007669"/>
    <property type="project" value="UniProtKB-KW"/>
</dbReference>
<evidence type="ECO:0000256" key="1">
    <source>
        <dbReference type="ARBA" id="ARBA00022603"/>
    </source>
</evidence>
<dbReference type="AlphaFoldDB" id="A0A1I5IZB7"/>
<dbReference type="Gene3D" id="3.40.50.150">
    <property type="entry name" value="Vaccinia Virus protein VP39"/>
    <property type="match status" value="2"/>
</dbReference>
<dbReference type="InterPro" id="IPR029063">
    <property type="entry name" value="SAM-dependent_MTases_sf"/>
</dbReference>
<dbReference type="GO" id="GO:0003677">
    <property type="term" value="F:DNA binding"/>
    <property type="evidence" value="ECO:0007669"/>
    <property type="project" value="InterPro"/>
</dbReference>
<name>A0A1I5IZB7_9FIRM</name>
<dbReference type="InterPro" id="IPR002941">
    <property type="entry name" value="DNA_methylase_N4/N6"/>
</dbReference>
<proteinExistence type="predicted"/>
<dbReference type="GO" id="GO:0008170">
    <property type="term" value="F:N-methyltransferase activity"/>
    <property type="evidence" value="ECO:0007669"/>
    <property type="project" value="InterPro"/>
</dbReference>
<protein>
    <submittedName>
        <fullName evidence="5">Site-specific DNA-methyltransferase (Cytosine-N4-specific)</fullName>
    </submittedName>
</protein>
<keyword evidence="6" id="KW-1185">Reference proteome</keyword>
<feature type="domain" description="DNA methylase N-4/N-6" evidence="4">
    <location>
        <begin position="11"/>
        <end position="83"/>
    </location>
</feature>
<evidence type="ECO:0000313" key="6">
    <source>
        <dbReference type="Proteomes" id="UP000198806"/>
    </source>
</evidence>
<dbReference type="EMBL" id="FOWD01000058">
    <property type="protein sequence ID" value="SFO65710.1"/>
    <property type="molecule type" value="Genomic_DNA"/>
</dbReference>
<dbReference type="RefSeq" id="WP_091689088.1">
    <property type="nucleotide sequence ID" value="NZ_BAABFM010000059.1"/>
</dbReference>
<keyword evidence="2 5" id="KW-0808">Transferase</keyword>
<sequence>MNLAEKLNSYADNYWDFAHYRENNPVLQYPAKMVAPMQRQLLKDILEFDSDIYNILDPFMGSGTVLDISRELGINAIGFDINPLATLITGVRLEGIATEAIEKSISELFGRFNLLLGNVDNHTFFNIEKWFREDIIEALSLIRAAIIEEKDIRTRRFFWCCFAETVKKFSNTRTSTFKLHVKEEEKINNMKNNCIDEFKRNVLMHYLEYCFKTNIDVELKTGDSCELLKNYSTNSIDLICTSPPYGDNHTTVTYGQYSILPLLWFDINDLAPFDTILLEKFTAIDRESLGGRIKKIENAKEKEYNVLLNNISAEKKKKIFSFWNDYELVYSQMARVLKPGKLLVLTLGNRRVDNKELPFDKFNDYLARKYNLEIETTLSRNIMGKRMPLKVSHIGKQGAVKSMSKEYIKIYKKK</sequence>
<organism evidence="5 6">
    <name type="scientific">Anaerocolumna aminovalerica</name>
    <dbReference type="NCBI Taxonomy" id="1527"/>
    <lineage>
        <taxon>Bacteria</taxon>
        <taxon>Bacillati</taxon>
        <taxon>Bacillota</taxon>
        <taxon>Clostridia</taxon>
        <taxon>Lachnospirales</taxon>
        <taxon>Lachnospiraceae</taxon>
        <taxon>Anaerocolumna</taxon>
    </lineage>
</organism>
<dbReference type="GO" id="GO:0032259">
    <property type="term" value="P:methylation"/>
    <property type="evidence" value="ECO:0007669"/>
    <property type="project" value="UniProtKB-KW"/>
</dbReference>
<reference evidence="5 6" key="1">
    <citation type="submission" date="2016-10" db="EMBL/GenBank/DDBJ databases">
        <authorList>
            <person name="de Groot N.N."/>
        </authorList>
    </citation>
    <scope>NUCLEOTIDE SEQUENCE [LARGE SCALE GENOMIC DNA]</scope>
    <source>
        <strain evidence="5 6">DSM 1283</strain>
    </source>
</reference>
<gene>
    <name evidence="5" type="ORF">SAMN04489757_1585</name>
</gene>
<evidence type="ECO:0000256" key="2">
    <source>
        <dbReference type="ARBA" id="ARBA00022679"/>
    </source>
</evidence>
<dbReference type="SUPFAM" id="SSF53335">
    <property type="entry name" value="S-adenosyl-L-methionine-dependent methyltransferases"/>
    <property type="match status" value="1"/>
</dbReference>
<evidence type="ECO:0000256" key="3">
    <source>
        <dbReference type="ARBA" id="ARBA00022747"/>
    </source>
</evidence>
<dbReference type="STRING" id="1527.SAMN04489757_1585"/>
<evidence type="ECO:0000313" key="5">
    <source>
        <dbReference type="EMBL" id="SFO65710.1"/>
    </source>
</evidence>
<dbReference type="Pfam" id="PF01555">
    <property type="entry name" value="N6_N4_Mtase"/>
    <property type="match status" value="1"/>
</dbReference>
<keyword evidence="3" id="KW-0680">Restriction system</keyword>
<dbReference type="Proteomes" id="UP000198806">
    <property type="component" value="Unassembled WGS sequence"/>
</dbReference>
<dbReference type="OrthoDB" id="9800801at2"/>
<accession>A0A1I5IZB7</accession>
<keyword evidence="1 5" id="KW-0489">Methyltransferase</keyword>
<evidence type="ECO:0000259" key="4">
    <source>
        <dbReference type="Pfam" id="PF01555"/>
    </source>
</evidence>